<protein>
    <submittedName>
        <fullName evidence="2">VOC family protein</fullName>
    </submittedName>
</protein>
<dbReference type="CDD" id="cd06587">
    <property type="entry name" value="VOC"/>
    <property type="match status" value="1"/>
</dbReference>
<evidence type="ECO:0000313" key="3">
    <source>
        <dbReference type="Proteomes" id="UP001620295"/>
    </source>
</evidence>
<comment type="caution">
    <text evidence="2">The sequence shown here is derived from an EMBL/GenBank/DDBJ whole genome shotgun (WGS) entry which is preliminary data.</text>
</comment>
<dbReference type="PROSITE" id="PS51819">
    <property type="entry name" value="VOC"/>
    <property type="match status" value="1"/>
</dbReference>
<dbReference type="Gene3D" id="3.10.180.10">
    <property type="entry name" value="2,3-Dihydroxybiphenyl 1,2-Dioxygenase, domain 1"/>
    <property type="match status" value="1"/>
</dbReference>
<dbReference type="SUPFAM" id="SSF54593">
    <property type="entry name" value="Glyoxalase/Bleomycin resistance protein/Dihydroxybiphenyl dioxygenase"/>
    <property type="match status" value="1"/>
</dbReference>
<dbReference type="InterPro" id="IPR037523">
    <property type="entry name" value="VOC_core"/>
</dbReference>
<gene>
    <name evidence="2" type="ORF">ACI2L5_02085</name>
</gene>
<keyword evidence="3" id="KW-1185">Reference proteome</keyword>
<dbReference type="Proteomes" id="UP001620295">
    <property type="component" value="Unassembled WGS sequence"/>
</dbReference>
<feature type="domain" description="VOC" evidence="1">
    <location>
        <begin position="16"/>
        <end position="136"/>
    </location>
</feature>
<dbReference type="EMBL" id="JBJDQH010000001">
    <property type="protein sequence ID" value="MFK4263718.1"/>
    <property type="molecule type" value="Genomic_DNA"/>
</dbReference>
<reference evidence="2 3" key="1">
    <citation type="submission" date="2024-11" db="EMBL/GenBank/DDBJ databases">
        <title>The Natural Products Discovery Center: Release of the First 8490 Sequenced Strains for Exploring Actinobacteria Biosynthetic Diversity.</title>
        <authorList>
            <person name="Kalkreuter E."/>
            <person name="Kautsar S.A."/>
            <person name="Yang D."/>
            <person name="Bader C.D."/>
            <person name="Teijaro C.N."/>
            <person name="Fluegel L."/>
            <person name="Davis C.M."/>
            <person name="Simpson J.R."/>
            <person name="Lauterbach L."/>
            <person name="Steele A.D."/>
            <person name="Gui C."/>
            <person name="Meng S."/>
            <person name="Li G."/>
            <person name="Viehrig K."/>
            <person name="Ye F."/>
            <person name="Su P."/>
            <person name="Kiefer A.F."/>
            <person name="Nichols A."/>
            <person name="Cepeda A.J."/>
            <person name="Yan W."/>
            <person name="Fan B."/>
            <person name="Jiang Y."/>
            <person name="Adhikari A."/>
            <person name="Zheng C.-J."/>
            <person name="Schuster L."/>
            <person name="Cowan T.M."/>
            <person name="Smanski M.J."/>
            <person name="Chevrette M.G."/>
            <person name="De Carvalho L.P.S."/>
            <person name="Shen B."/>
        </authorList>
    </citation>
    <scope>NUCLEOTIDE SEQUENCE [LARGE SCALE GENOMIC DNA]</scope>
    <source>
        <strain evidence="2 3">NPDC020863</strain>
    </source>
</reference>
<dbReference type="InterPro" id="IPR004360">
    <property type="entry name" value="Glyas_Fos-R_dOase_dom"/>
</dbReference>
<dbReference type="Pfam" id="PF00903">
    <property type="entry name" value="Glyoxalase"/>
    <property type="match status" value="1"/>
</dbReference>
<organism evidence="2 3">
    <name type="scientific">Streptomyces milbemycinicus</name>
    <dbReference type="NCBI Taxonomy" id="476552"/>
    <lineage>
        <taxon>Bacteria</taxon>
        <taxon>Bacillati</taxon>
        <taxon>Actinomycetota</taxon>
        <taxon>Actinomycetes</taxon>
        <taxon>Kitasatosporales</taxon>
        <taxon>Streptomycetaceae</taxon>
        <taxon>Streptomyces</taxon>
    </lineage>
</organism>
<proteinExistence type="predicted"/>
<accession>A0ABW8LCR0</accession>
<name>A0ABW8LCR0_9ACTN</name>
<evidence type="ECO:0000259" key="1">
    <source>
        <dbReference type="PROSITE" id="PS51819"/>
    </source>
</evidence>
<dbReference type="InterPro" id="IPR029068">
    <property type="entry name" value="Glyas_Bleomycin-R_OHBP_Dase"/>
</dbReference>
<sequence>MTTSTTGPADRADVPRLFRLSVEVGDLEEAVAFYGRLLGLEGRRQGGARCYFQCGPVTLSVQDVSALGAPPHPAAKALYFTVTDLDAVFERAKALDCLSTELVHDAPAGAIAVRPWGERSFYVQDPWDNPMCFVEDDTVYPG</sequence>
<dbReference type="RefSeq" id="WP_358637269.1">
    <property type="nucleotide sequence ID" value="NZ_JBFACG010000010.1"/>
</dbReference>
<evidence type="ECO:0000313" key="2">
    <source>
        <dbReference type="EMBL" id="MFK4263718.1"/>
    </source>
</evidence>